<evidence type="ECO:0000313" key="3">
    <source>
        <dbReference type="Proteomes" id="UP000291116"/>
    </source>
</evidence>
<dbReference type="InterPro" id="IPR019546">
    <property type="entry name" value="TAT_signal_bac_arc"/>
</dbReference>
<evidence type="ECO:0000256" key="1">
    <source>
        <dbReference type="SAM" id="SignalP"/>
    </source>
</evidence>
<keyword evidence="1" id="KW-0732">Signal</keyword>
<dbReference type="EMBL" id="CAACVS010000470">
    <property type="protein sequence ID" value="VEU42746.1"/>
    <property type="molecule type" value="Genomic_DNA"/>
</dbReference>
<dbReference type="NCBIfam" id="TIGR01409">
    <property type="entry name" value="TAT_signal_seq"/>
    <property type="match status" value="1"/>
</dbReference>
<dbReference type="Proteomes" id="UP000291116">
    <property type="component" value="Unassembled WGS sequence"/>
</dbReference>
<dbReference type="InterPro" id="IPR006311">
    <property type="entry name" value="TAT_signal"/>
</dbReference>
<proteinExistence type="predicted"/>
<keyword evidence="3" id="KW-1185">Reference proteome</keyword>
<feature type="signal peptide" evidence="1">
    <location>
        <begin position="1"/>
        <end position="26"/>
    </location>
</feature>
<accession>A0A448ZL31</accession>
<reference evidence="2 3" key="1">
    <citation type="submission" date="2019-01" db="EMBL/GenBank/DDBJ databases">
        <authorList>
            <person name="Ferrante I. M."/>
        </authorList>
    </citation>
    <scope>NUCLEOTIDE SEQUENCE [LARGE SCALE GENOMIC DNA]</scope>
    <source>
        <strain evidence="2 3">B856</strain>
    </source>
</reference>
<gene>
    <name evidence="2" type="ORF">PSNMU_V1.4_AUG-EV-PASAV3_0097330</name>
</gene>
<evidence type="ECO:0000313" key="2">
    <source>
        <dbReference type="EMBL" id="VEU42746.1"/>
    </source>
</evidence>
<dbReference type="OrthoDB" id="43448at2759"/>
<dbReference type="PROSITE" id="PS51318">
    <property type="entry name" value="TAT"/>
    <property type="match status" value="1"/>
</dbReference>
<dbReference type="AlphaFoldDB" id="A0A448ZL31"/>
<name>A0A448ZL31_9STRA</name>
<organism evidence="2 3">
    <name type="scientific">Pseudo-nitzschia multistriata</name>
    <dbReference type="NCBI Taxonomy" id="183589"/>
    <lineage>
        <taxon>Eukaryota</taxon>
        <taxon>Sar</taxon>
        <taxon>Stramenopiles</taxon>
        <taxon>Ochrophyta</taxon>
        <taxon>Bacillariophyta</taxon>
        <taxon>Bacillariophyceae</taxon>
        <taxon>Bacillariophycidae</taxon>
        <taxon>Bacillariales</taxon>
        <taxon>Bacillariaceae</taxon>
        <taxon>Pseudo-nitzschia</taxon>
    </lineage>
</organism>
<feature type="chain" id="PRO_5019096336" description="PS II complex 12 kDa extrinsic protein" evidence="1">
    <location>
        <begin position="27"/>
        <end position="183"/>
    </location>
</feature>
<evidence type="ECO:0008006" key="4">
    <source>
        <dbReference type="Google" id="ProtNLM"/>
    </source>
</evidence>
<protein>
    <recommendedName>
        <fullName evidence="4">PS II complex 12 kDa extrinsic protein</fullName>
    </recommendedName>
</protein>
<sequence length="183" mass="19562">MLSTSFVSRMPVLLAPCLLLVVVVSAYAPNRPPSTGSDLLERRGVLSKTAAAVAFVATGGALPEPASAGVQASKFCAYGEGNDCEDLAEGNPYILELQRRSAANKQNNIDSAKNAFYAKNYPDWFAAVGKTMVQKESDGTFIVVDDAELYKLRQEGKITTKVPSAMGGRVTDVTQKPMLVLKD</sequence>